<dbReference type="EMBL" id="DXBS01000043">
    <property type="protein sequence ID" value="HIZ24261.1"/>
    <property type="molecule type" value="Genomic_DNA"/>
</dbReference>
<dbReference type="PANTHER" id="PTHR43213">
    <property type="entry name" value="BIFUNCTIONAL DTTP/UTP PYROPHOSPHATASE/METHYLTRANSFERASE PROTEIN-RELATED"/>
    <property type="match status" value="1"/>
</dbReference>
<gene>
    <name evidence="4" type="primary">maf</name>
    <name evidence="4" type="ORF">H9812_02140</name>
</gene>
<dbReference type="Pfam" id="PF02545">
    <property type="entry name" value="Maf"/>
    <property type="match status" value="1"/>
</dbReference>
<keyword evidence="2 3" id="KW-0378">Hydrolase</keyword>
<evidence type="ECO:0000313" key="5">
    <source>
        <dbReference type="Proteomes" id="UP000824044"/>
    </source>
</evidence>
<comment type="function">
    <text evidence="3">Nucleoside triphosphate pyrophosphatase that hydrolyzes dTTP and UTP. May have a dual role in cell division arrest and in preventing the incorporation of modified nucleotides into cellular nucleic acids.</text>
</comment>
<feature type="site" description="Important for substrate specificity" evidence="3">
    <location>
        <position position="11"/>
    </location>
</feature>
<protein>
    <recommendedName>
        <fullName evidence="3">dTTP/UTP pyrophosphatase</fullName>
        <shortName evidence="3">dTTPase/UTPase</shortName>
        <ecNumber evidence="3">3.6.1.9</ecNumber>
    </recommendedName>
    <alternativeName>
        <fullName evidence="3">Nucleoside triphosphate pyrophosphatase</fullName>
    </alternativeName>
    <alternativeName>
        <fullName evidence="3">Nucleotide pyrophosphatase</fullName>
        <shortName evidence="3">Nucleotide PPase</shortName>
    </alternativeName>
</protein>
<dbReference type="GO" id="GO:0047429">
    <property type="term" value="F:nucleoside triphosphate diphosphatase activity"/>
    <property type="evidence" value="ECO:0007669"/>
    <property type="project" value="UniProtKB-EC"/>
</dbReference>
<evidence type="ECO:0000256" key="3">
    <source>
        <dbReference type="HAMAP-Rule" id="MF_00528"/>
    </source>
</evidence>
<name>A0A9D2DVR4_9FIRM</name>
<dbReference type="PIRSF" id="PIRSF006305">
    <property type="entry name" value="Maf"/>
    <property type="match status" value="1"/>
</dbReference>
<keyword evidence="3" id="KW-0963">Cytoplasm</keyword>
<dbReference type="EC" id="3.6.1.9" evidence="3"/>
<proteinExistence type="inferred from homology"/>
<feature type="active site" description="Proton acceptor" evidence="3">
    <location>
        <position position="67"/>
    </location>
</feature>
<keyword evidence="3" id="KW-0546">Nucleotide metabolism</keyword>
<dbReference type="HAMAP" id="MF_00528">
    <property type="entry name" value="Maf"/>
    <property type="match status" value="1"/>
</dbReference>
<comment type="similarity">
    <text evidence="3">Belongs to the Maf family. YhdE subfamily.</text>
</comment>
<dbReference type="CDD" id="cd00555">
    <property type="entry name" value="Maf"/>
    <property type="match status" value="1"/>
</dbReference>
<dbReference type="PANTHER" id="PTHR43213:SF5">
    <property type="entry name" value="BIFUNCTIONAL DTTP_UTP PYROPHOSPHATASE_METHYLTRANSFERASE PROTEIN-RELATED"/>
    <property type="match status" value="1"/>
</dbReference>
<evidence type="ECO:0000313" key="4">
    <source>
        <dbReference type="EMBL" id="HIZ24261.1"/>
    </source>
</evidence>
<comment type="cofactor">
    <cofactor evidence="1 3">
        <name>a divalent metal cation</name>
        <dbReference type="ChEBI" id="CHEBI:60240"/>
    </cofactor>
</comment>
<feature type="site" description="Important for substrate specificity" evidence="3">
    <location>
        <position position="68"/>
    </location>
</feature>
<reference evidence="4" key="2">
    <citation type="submission" date="2021-04" db="EMBL/GenBank/DDBJ databases">
        <authorList>
            <person name="Gilroy R."/>
        </authorList>
    </citation>
    <scope>NUCLEOTIDE SEQUENCE</scope>
    <source>
        <strain evidence="4">CHK33-5263</strain>
    </source>
</reference>
<comment type="caution">
    <text evidence="4">The sequence shown here is derived from an EMBL/GenBank/DDBJ whole genome shotgun (WGS) entry which is preliminary data.</text>
</comment>
<dbReference type="SUPFAM" id="SSF52972">
    <property type="entry name" value="ITPase-like"/>
    <property type="match status" value="1"/>
</dbReference>
<evidence type="ECO:0000256" key="2">
    <source>
        <dbReference type="ARBA" id="ARBA00022801"/>
    </source>
</evidence>
<dbReference type="GO" id="GO:0009117">
    <property type="term" value="P:nucleotide metabolic process"/>
    <property type="evidence" value="ECO:0007669"/>
    <property type="project" value="UniProtKB-KW"/>
</dbReference>
<organism evidence="4 5">
    <name type="scientific">Candidatus Gallimonas intestinigallinarum</name>
    <dbReference type="NCBI Taxonomy" id="2838604"/>
    <lineage>
        <taxon>Bacteria</taxon>
        <taxon>Bacillati</taxon>
        <taxon>Bacillota</taxon>
        <taxon>Clostridia</taxon>
        <taxon>Candidatus Gallimonas</taxon>
    </lineage>
</organism>
<comment type="caution">
    <text evidence="3">Lacks conserved residue(s) required for the propagation of feature annotation.</text>
</comment>
<accession>A0A9D2DVR4</accession>
<reference evidence="4" key="1">
    <citation type="journal article" date="2021" name="PeerJ">
        <title>Extensive microbial diversity within the chicken gut microbiome revealed by metagenomics and culture.</title>
        <authorList>
            <person name="Gilroy R."/>
            <person name="Ravi A."/>
            <person name="Getino M."/>
            <person name="Pursley I."/>
            <person name="Horton D.L."/>
            <person name="Alikhan N.F."/>
            <person name="Baker D."/>
            <person name="Gharbi K."/>
            <person name="Hall N."/>
            <person name="Watson M."/>
            <person name="Adriaenssens E.M."/>
            <person name="Foster-Nyarko E."/>
            <person name="Jarju S."/>
            <person name="Secka A."/>
            <person name="Antonio M."/>
            <person name="Oren A."/>
            <person name="Chaudhuri R.R."/>
            <person name="La Ragione R."/>
            <person name="Hildebrand F."/>
            <person name="Pallen M.J."/>
        </authorList>
    </citation>
    <scope>NUCLEOTIDE SEQUENCE</scope>
    <source>
        <strain evidence="4">CHK33-5263</strain>
    </source>
</reference>
<comment type="catalytic activity">
    <reaction evidence="3">
        <text>dTTP + H2O = dTMP + diphosphate + H(+)</text>
        <dbReference type="Rhea" id="RHEA:28534"/>
        <dbReference type="ChEBI" id="CHEBI:15377"/>
        <dbReference type="ChEBI" id="CHEBI:15378"/>
        <dbReference type="ChEBI" id="CHEBI:33019"/>
        <dbReference type="ChEBI" id="CHEBI:37568"/>
        <dbReference type="ChEBI" id="CHEBI:63528"/>
        <dbReference type="EC" id="3.6.1.9"/>
    </reaction>
</comment>
<dbReference type="NCBIfam" id="TIGR00172">
    <property type="entry name" value="maf"/>
    <property type="match status" value="1"/>
</dbReference>
<sequence>MRLVLASASPRRRELLARLVPQFEIEPSRFEEVGAGLSAYQTARAFAVGKAREVASRRPQDAVLGSDTVVSLDGDILGKPKDAADARRMIRRLSGRTHTVFTGVCLISGGKELVDVAHADVTFEDLTDEVIAAYVATGKPMDKAGAYGIQDGFPLVRSYEGSFSCIMGLPLERLAGMLREAGII</sequence>
<comment type="subcellular location">
    <subcellularLocation>
        <location evidence="3">Cytoplasm</location>
    </subcellularLocation>
</comment>
<evidence type="ECO:0000256" key="1">
    <source>
        <dbReference type="ARBA" id="ARBA00001968"/>
    </source>
</evidence>
<dbReference type="InterPro" id="IPR003697">
    <property type="entry name" value="Maf-like"/>
</dbReference>
<feature type="site" description="Important for substrate specificity" evidence="3">
    <location>
        <position position="150"/>
    </location>
</feature>
<dbReference type="Gene3D" id="3.90.950.10">
    <property type="match status" value="1"/>
</dbReference>
<dbReference type="InterPro" id="IPR029001">
    <property type="entry name" value="ITPase-like_fam"/>
</dbReference>
<dbReference type="GO" id="GO:0005737">
    <property type="term" value="C:cytoplasm"/>
    <property type="evidence" value="ECO:0007669"/>
    <property type="project" value="UniProtKB-SubCell"/>
</dbReference>
<dbReference type="AlphaFoldDB" id="A0A9D2DVR4"/>
<dbReference type="Proteomes" id="UP000824044">
    <property type="component" value="Unassembled WGS sequence"/>
</dbReference>
<comment type="catalytic activity">
    <reaction evidence="3">
        <text>UTP + H2O = UMP + diphosphate + H(+)</text>
        <dbReference type="Rhea" id="RHEA:29395"/>
        <dbReference type="ChEBI" id="CHEBI:15377"/>
        <dbReference type="ChEBI" id="CHEBI:15378"/>
        <dbReference type="ChEBI" id="CHEBI:33019"/>
        <dbReference type="ChEBI" id="CHEBI:46398"/>
        <dbReference type="ChEBI" id="CHEBI:57865"/>
        <dbReference type="EC" id="3.6.1.9"/>
    </reaction>
</comment>